<dbReference type="InterPro" id="IPR050834">
    <property type="entry name" value="Glycosyltransf_2"/>
</dbReference>
<name>A0ABY1INX7_9HYPH</name>
<feature type="domain" description="Glycosyltransferase 2-like" evidence="1">
    <location>
        <begin position="9"/>
        <end position="108"/>
    </location>
</feature>
<reference evidence="2 3" key="1">
    <citation type="submission" date="2016-11" db="EMBL/GenBank/DDBJ databases">
        <authorList>
            <person name="Varghese N."/>
            <person name="Submissions S."/>
        </authorList>
    </citation>
    <scope>NUCLEOTIDE SEQUENCE [LARGE SCALE GENOMIC DNA]</scope>
    <source>
        <strain evidence="2 3">DSM 21988</strain>
    </source>
</reference>
<comment type="caution">
    <text evidence="2">The sequence shown here is derived from an EMBL/GenBank/DDBJ whole genome shotgun (WGS) entry which is preliminary data.</text>
</comment>
<keyword evidence="3" id="KW-1185">Reference proteome</keyword>
<organism evidence="2 3">
    <name type="scientific">Aureimonas altamirensis DSM 21988</name>
    <dbReference type="NCBI Taxonomy" id="1121026"/>
    <lineage>
        <taxon>Bacteria</taxon>
        <taxon>Pseudomonadati</taxon>
        <taxon>Pseudomonadota</taxon>
        <taxon>Alphaproteobacteria</taxon>
        <taxon>Hyphomicrobiales</taxon>
        <taxon>Aurantimonadaceae</taxon>
        <taxon>Aureimonas</taxon>
    </lineage>
</organism>
<proteinExistence type="predicted"/>
<dbReference type="Pfam" id="PF00535">
    <property type="entry name" value="Glycos_transf_2"/>
    <property type="match status" value="1"/>
</dbReference>
<accession>A0ABY1INX7</accession>
<dbReference type="EMBL" id="FQZC01000004">
    <property type="protein sequence ID" value="SHJ71411.1"/>
    <property type="molecule type" value="Genomic_DNA"/>
</dbReference>
<dbReference type="PANTHER" id="PTHR43685">
    <property type="entry name" value="GLYCOSYLTRANSFERASE"/>
    <property type="match status" value="1"/>
</dbReference>
<sequence length="332" mass="36065">MEDRLKVAVIIAAMNASATIARAIISALADRNVGEVIVVDDASSDDTAAVARAADDGSNRLTVLVQPANAGPAAARNRAIDASSSPLIAILDADDFLLPGRFDALLDEEGWDFAADDILFVPADRALDPLPQIAASKRPASTLGAAGFIDGNVSRRGHSRGEIGFLKPVMRRSFLEAHGLRYQEQLRLGEDYEFYVRALLAGARYKVVHHCGYAAIVRADSLSGRHRTEDLRLLWQADLALLALPMGADVRDALERHAGHIRKRYELRRFLDDKASDGLVRAGIAGLSRPRALPGIATGIAADKLETLLRRLDRRPAELPRHRQLSEGWPVV</sequence>
<evidence type="ECO:0000313" key="2">
    <source>
        <dbReference type="EMBL" id="SHJ71411.1"/>
    </source>
</evidence>
<evidence type="ECO:0000259" key="1">
    <source>
        <dbReference type="Pfam" id="PF00535"/>
    </source>
</evidence>
<dbReference type="CDD" id="cd00761">
    <property type="entry name" value="Glyco_tranf_GTA_type"/>
    <property type="match status" value="1"/>
</dbReference>
<dbReference type="Proteomes" id="UP000184290">
    <property type="component" value="Unassembled WGS sequence"/>
</dbReference>
<dbReference type="SUPFAM" id="SSF53448">
    <property type="entry name" value="Nucleotide-diphospho-sugar transferases"/>
    <property type="match status" value="1"/>
</dbReference>
<gene>
    <name evidence="2" type="ORF">SAMN02745911_3088</name>
</gene>
<dbReference type="Gene3D" id="3.90.550.10">
    <property type="entry name" value="Spore Coat Polysaccharide Biosynthesis Protein SpsA, Chain A"/>
    <property type="match status" value="1"/>
</dbReference>
<dbReference type="InterPro" id="IPR029044">
    <property type="entry name" value="Nucleotide-diphossugar_trans"/>
</dbReference>
<evidence type="ECO:0000313" key="3">
    <source>
        <dbReference type="Proteomes" id="UP000184290"/>
    </source>
</evidence>
<dbReference type="InterPro" id="IPR001173">
    <property type="entry name" value="Glyco_trans_2-like"/>
</dbReference>
<dbReference type="PANTHER" id="PTHR43685:SF2">
    <property type="entry name" value="GLYCOSYLTRANSFERASE 2-LIKE DOMAIN-CONTAINING PROTEIN"/>
    <property type="match status" value="1"/>
</dbReference>
<protein>
    <submittedName>
        <fullName evidence="2">Succinoglycan biosynthesis protein ExoU</fullName>
    </submittedName>
</protein>